<dbReference type="InterPro" id="IPR006015">
    <property type="entry name" value="Universal_stress_UspA"/>
</dbReference>
<accession>A0ABS2WQB6</accession>
<dbReference type="Gene3D" id="3.40.50.620">
    <property type="entry name" value="HUPs"/>
    <property type="match status" value="2"/>
</dbReference>
<keyword evidence="4" id="KW-1185">Reference proteome</keyword>
<comment type="caution">
    <text evidence="3">The sequence shown here is derived from an EMBL/GenBank/DDBJ whole genome shotgun (WGS) entry which is preliminary data.</text>
</comment>
<dbReference type="PANTHER" id="PTHR46268:SF6">
    <property type="entry name" value="UNIVERSAL STRESS PROTEIN UP12"/>
    <property type="match status" value="1"/>
</dbReference>
<dbReference type="InterPro" id="IPR006016">
    <property type="entry name" value="UspA"/>
</dbReference>
<name>A0ABS2WQB6_9BACT</name>
<dbReference type="EMBL" id="JAFHKK010000003">
    <property type="protein sequence ID" value="MBN2963593.1"/>
    <property type="molecule type" value="Genomic_DNA"/>
</dbReference>
<organism evidence="3 4">
    <name type="scientific">Sulfurospirillum tamanense</name>
    <dbReference type="NCBI Taxonomy" id="2813362"/>
    <lineage>
        <taxon>Bacteria</taxon>
        <taxon>Pseudomonadati</taxon>
        <taxon>Campylobacterota</taxon>
        <taxon>Epsilonproteobacteria</taxon>
        <taxon>Campylobacterales</taxon>
        <taxon>Sulfurospirillaceae</taxon>
        <taxon>Sulfurospirillum</taxon>
    </lineage>
</organism>
<evidence type="ECO:0000313" key="3">
    <source>
        <dbReference type="EMBL" id="MBN2963593.1"/>
    </source>
</evidence>
<dbReference type="InterPro" id="IPR014729">
    <property type="entry name" value="Rossmann-like_a/b/a_fold"/>
</dbReference>
<dbReference type="Pfam" id="PF00582">
    <property type="entry name" value="Usp"/>
    <property type="match status" value="1"/>
</dbReference>
<comment type="similarity">
    <text evidence="1">Belongs to the universal stress protein A family.</text>
</comment>
<protein>
    <submittedName>
        <fullName evidence="3">Universal stress protein</fullName>
    </submittedName>
</protein>
<reference evidence="3" key="2">
    <citation type="submission" date="2021-02" db="EMBL/GenBank/DDBJ databases">
        <authorList>
            <person name="Merkel A.Y."/>
        </authorList>
    </citation>
    <scope>NUCLEOTIDE SEQUENCE</scope>
    <source>
        <strain evidence="3">T05b</strain>
    </source>
</reference>
<dbReference type="CDD" id="cd00293">
    <property type="entry name" value="USP-like"/>
    <property type="match status" value="1"/>
</dbReference>
<feature type="domain" description="UspA" evidence="2">
    <location>
        <begin position="8"/>
        <end position="134"/>
    </location>
</feature>
<dbReference type="RefSeq" id="WP_205458032.1">
    <property type="nucleotide sequence ID" value="NZ_JAFHKK010000003.1"/>
</dbReference>
<gene>
    <name evidence="3" type="ORF">JWV37_02275</name>
</gene>
<dbReference type="PRINTS" id="PR01438">
    <property type="entry name" value="UNVRSLSTRESS"/>
</dbReference>
<proteinExistence type="inferred from homology"/>
<evidence type="ECO:0000256" key="1">
    <source>
        <dbReference type="ARBA" id="ARBA00008791"/>
    </source>
</evidence>
<evidence type="ECO:0000259" key="2">
    <source>
        <dbReference type="Pfam" id="PF00582"/>
    </source>
</evidence>
<reference evidence="3" key="1">
    <citation type="submission" date="2021-02" db="EMBL/GenBank/DDBJ databases">
        <title>Sulfurospirillum tamanensis sp. nov.</title>
        <authorList>
            <person name="Frolova A."/>
            <person name="Merkel A."/>
            <person name="Slobodkin A."/>
        </authorList>
    </citation>
    <scope>NUCLEOTIDE SEQUENCE</scope>
    <source>
        <strain evidence="3">T05b</strain>
    </source>
</reference>
<dbReference type="PANTHER" id="PTHR46268">
    <property type="entry name" value="STRESS RESPONSE PROTEIN NHAX"/>
    <property type="match status" value="1"/>
</dbReference>
<evidence type="ECO:0000313" key="4">
    <source>
        <dbReference type="Proteomes" id="UP000703590"/>
    </source>
</evidence>
<dbReference type="SUPFAM" id="SSF52402">
    <property type="entry name" value="Adenine nucleotide alpha hydrolases-like"/>
    <property type="match status" value="2"/>
</dbReference>
<dbReference type="Proteomes" id="UP000703590">
    <property type="component" value="Unassembled WGS sequence"/>
</dbReference>
<sequence>MPHREKCVLVATDFSSRSFEVITKAHAFATASKMPLHVVHAIEESFFTRIPDLEQAKENALKELQSHFPFITKEVFHCDKGKVEEVIGACTNALNTSVVFLGSGGEKGGLKDLFMGSSTKAIVRALSAPVLVVKTHKEVQSNKILIPTDFSESSRWHIHAVRTLFPDASLLLLHVYTVPFGNRLSMYGVKKGEINVLAENLKINAQNEGMVFFESLGESKENAELLVREGGLDTSLFTSIATMHGIGLIALHTTGNISFFAFDLLQETDKDVLITTI</sequence>